<keyword evidence="3" id="KW-0274">FAD</keyword>
<dbReference type="InterPro" id="IPR017896">
    <property type="entry name" value="4Fe4S_Fe-S-bd"/>
</dbReference>
<keyword evidence="4" id="KW-0560">Oxidoreductase</keyword>
<dbReference type="Gene3D" id="3.30.70.2740">
    <property type="match status" value="1"/>
</dbReference>
<feature type="domain" description="4Fe-4S ferredoxin-type" evidence="6">
    <location>
        <begin position="652"/>
        <end position="684"/>
    </location>
</feature>
<comment type="caution">
    <text evidence="8">The sequence shown here is derived from an EMBL/GenBank/DDBJ whole genome shotgun (WGS) entry which is preliminary data.</text>
</comment>
<dbReference type="SUPFAM" id="SSF56176">
    <property type="entry name" value="FAD-binding/transporter-associated domain-like"/>
    <property type="match status" value="1"/>
</dbReference>
<dbReference type="GO" id="GO:0004458">
    <property type="term" value="F:D-lactate dehydrogenase (cytochrome) activity"/>
    <property type="evidence" value="ECO:0007669"/>
    <property type="project" value="TreeGrafter"/>
</dbReference>
<dbReference type="Pfam" id="PF01565">
    <property type="entry name" value="FAD_binding_4"/>
    <property type="match status" value="1"/>
</dbReference>
<keyword evidence="2" id="KW-0285">Flavoprotein</keyword>
<dbReference type="EMBL" id="SHMP01000006">
    <property type="protein sequence ID" value="RZV08365.1"/>
    <property type="molecule type" value="Genomic_DNA"/>
</dbReference>
<dbReference type="GO" id="GO:0008720">
    <property type="term" value="F:D-lactate dehydrogenase (NAD+) activity"/>
    <property type="evidence" value="ECO:0007669"/>
    <property type="project" value="TreeGrafter"/>
</dbReference>
<dbReference type="InterPro" id="IPR016164">
    <property type="entry name" value="FAD-linked_Oxase-like_C"/>
</dbReference>
<dbReference type="PROSITE" id="PS51379">
    <property type="entry name" value="4FE4S_FER_2"/>
    <property type="match status" value="1"/>
</dbReference>
<evidence type="ECO:0000259" key="6">
    <source>
        <dbReference type="PROSITE" id="PS51379"/>
    </source>
</evidence>
<dbReference type="Pfam" id="PF13183">
    <property type="entry name" value="Fer4_8"/>
    <property type="match status" value="1"/>
</dbReference>
<proteinExistence type="predicted"/>
<evidence type="ECO:0000313" key="9">
    <source>
        <dbReference type="Proteomes" id="UP000291097"/>
    </source>
</evidence>
<evidence type="ECO:0000259" key="7">
    <source>
        <dbReference type="PROSITE" id="PS51387"/>
    </source>
</evidence>
<reference evidence="8 9" key="1">
    <citation type="submission" date="2019-02" db="EMBL/GenBank/DDBJ databases">
        <title>Genomic Encyclopedia of Archaeal and Bacterial Type Strains, Phase II (KMG-II): from individual species to whole genera.</title>
        <authorList>
            <person name="Goeker M."/>
        </authorList>
    </citation>
    <scope>NUCLEOTIDE SEQUENCE [LARGE SCALE GENOMIC DNA]</scope>
    <source>
        <strain evidence="8 9">DSM 18328</strain>
    </source>
</reference>
<evidence type="ECO:0000256" key="1">
    <source>
        <dbReference type="ARBA" id="ARBA00001974"/>
    </source>
</evidence>
<dbReference type="AlphaFoldDB" id="A0A482YAC7"/>
<dbReference type="PROSITE" id="PS51387">
    <property type="entry name" value="FAD_PCMH"/>
    <property type="match status" value="1"/>
</dbReference>
<organism evidence="8 9">
    <name type="scientific">Natrinema hispanicum</name>
    <dbReference type="NCBI Taxonomy" id="392421"/>
    <lineage>
        <taxon>Archaea</taxon>
        <taxon>Methanobacteriati</taxon>
        <taxon>Methanobacteriota</taxon>
        <taxon>Stenosarchaea group</taxon>
        <taxon>Halobacteria</taxon>
        <taxon>Halobacteriales</taxon>
        <taxon>Natrialbaceae</taxon>
        <taxon>Natrinema</taxon>
    </lineage>
</organism>
<dbReference type="InterPro" id="IPR009051">
    <property type="entry name" value="Helical_ferredxn"/>
</dbReference>
<dbReference type="Gene3D" id="3.30.70.2190">
    <property type="match status" value="1"/>
</dbReference>
<dbReference type="InterPro" id="IPR004113">
    <property type="entry name" value="FAD-bd_oxidored_4_C"/>
</dbReference>
<evidence type="ECO:0000313" key="8">
    <source>
        <dbReference type="EMBL" id="RZV08365.1"/>
    </source>
</evidence>
<sequence length="1012" mass="109496">MWNDVSPHMAAEDSVDTIVEDRDRERYQPSPETEPVEPSGSLAAALQAACDGAVRFDEYTRVLYATDGSIYSAQPAGVVFPRDVEDVRAAVRVAADHNAPVVPRGAGTSLAGQTVGPGCVVLDLSRHMDEIQAIDPDEQTAVVQPGVVQDDLDAALESHGLRFAPDPASSNRATIGGGIGNNSTGAHSVRYGITDAYVEECAVVLADGSLIHTRDVVLDSPEWDRLVSKDDREAAIYRTVRALVEDNADEIEARYPDLKRSVSGYNLQKVIRTDSEGNRIINLSKLLVGAEGTLGVVVEATLSLVTRPDETALAVCCYDDLLEALAAVPEALDLEASAVELMDDEVFRLAADSAEYAEYAEPIPEGTEAALMLEFDSEVVDDLPDAVAAATTHLVDEGRAFESLEAFSPAKQDRLWKLRKAAIPLLMSMEGDPKPYPFVEDASVPPEELAEYVAGFQEILETHDTTAAYFAHAGVGTLHIRPVLNLKDGDDVETMRAIADDVTDLVAEHNGSFSGEHGDGLARTEFNPKLYGPQLWDAFKELKSAFDPDWRLNPGNVVYRGENSTDIRDHLRYGPEYASLEPRTTLDFDEEGGFSHLVELCNGCGTCRQTGSDVMCPTYRATEEELTTTRGRANLLRAAISGEIDPDELYSEQFQSEVLDLCIGCKGCQSDCPTGVDLAKLKAEVKQQYHDRKGTSLREQLFANVDRLASLGSTVAPLANRATKVPGARTALEKTVGIAAERSLPTFQRETLVDWYGARGPQLDADTATAGVVLYPDTDTNYSNPAVGKAAVEVLEAAGVRVAVPELGPTGRAAYSQGLLEAAADQGRALLDDLEPYLERGWAVLFVEPSDAAMVVDEYRSLLDDERVETLAANAFGVCEYLDDHRLDEALSFDGATTADTRLTFHGHCHQKARGADHHAVGVLRRAGYPVEPVDSGCCGMAGSFGYEADHYDLSRAIGSILRDQLEDHTRRDGTETTVVAPGTSCRTQIGDFEGYDRPTHPVEMLAHALET</sequence>
<accession>A0A482YAC7</accession>
<evidence type="ECO:0000256" key="2">
    <source>
        <dbReference type="ARBA" id="ARBA00022630"/>
    </source>
</evidence>
<dbReference type="GO" id="GO:0051536">
    <property type="term" value="F:iron-sulfur cluster binding"/>
    <property type="evidence" value="ECO:0007669"/>
    <property type="project" value="InterPro"/>
</dbReference>
<dbReference type="InterPro" id="IPR016166">
    <property type="entry name" value="FAD-bd_PCMH"/>
</dbReference>
<dbReference type="InterPro" id="IPR036318">
    <property type="entry name" value="FAD-bd_PCMH-like_sf"/>
</dbReference>
<protein>
    <submittedName>
        <fullName evidence="8">FAD/FMN-containing dehydrogenase</fullName>
    </submittedName>
</protein>
<dbReference type="GO" id="GO:0071949">
    <property type="term" value="F:FAD binding"/>
    <property type="evidence" value="ECO:0007669"/>
    <property type="project" value="InterPro"/>
</dbReference>
<evidence type="ECO:0000256" key="4">
    <source>
        <dbReference type="ARBA" id="ARBA00023002"/>
    </source>
</evidence>
<dbReference type="GO" id="GO:1903457">
    <property type="term" value="P:lactate catabolic process"/>
    <property type="evidence" value="ECO:0007669"/>
    <property type="project" value="TreeGrafter"/>
</dbReference>
<dbReference type="InterPro" id="IPR017900">
    <property type="entry name" value="4Fe4S_Fe_S_CS"/>
</dbReference>
<feature type="region of interest" description="Disordered" evidence="5">
    <location>
        <begin position="1"/>
        <end position="41"/>
    </location>
</feature>
<feature type="domain" description="FAD-binding PCMH-type" evidence="7">
    <location>
        <begin position="71"/>
        <end position="307"/>
    </location>
</feature>
<evidence type="ECO:0000256" key="5">
    <source>
        <dbReference type="SAM" id="MobiDB-lite"/>
    </source>
</evidence>
<comment type="cofactor">
    <cofactor evidence="1">
        <name>FAD</name>
        <dbReference type="ChEBI" id="CHEBI:57692"/>
    </cofactor>
</comment>
<dbReference type="PANTHER" id="PTHR11748">
    <property type="entry name" value="D-LACTATE DEHYDROGENASE"/>
    <property type="match status" value="1"/>
</dbReference>
<dbReference type="InterPro" id="IPR006094">
    <property type="entry name" value="Oxid_FAD_bind_N"/>
</dbReference>
<dbReference type="Gene3D" id="1.10.1060.10">
    <property type="entry name" value="Alpha-helical ferredoxin"/>
    <property type="match status" value="1"/>
</dbReference>
<evidence type="ECO:0000256" key="3">
    <source>
        <dbReference type="ARBA" id="ARBA00022827"/>
    </source>
</evidence>
<gene>
    <name evidence="8" type="ORF">BDK88_3338</name>
</gene>
<dbReference type="SUPFAM" id="SSF55103">
    <property type="entry name" value="FAD-linked oxidases, C-terminal domain"/>
    <property type="match status" value="1"/>
</dbReference>
<dbReference type="InterPro" id="IPR016169">
    <property type="entry name" value="FAD-bd_PCMH_sub2"/>
</dbReference>
<dbReference type="PANTHER" id="PTHR11748:SF119">
    <property type="entry name" value="D-2-HYDROXYGLUTARATE DEHYDROGENASE"/>
    <property type="match status" value="1"/>
</dbReference>
<dbReference type="Gene3D" id="3.30.465.10">
    <property type="match status" value="1"/>
</dbReference>
<dbReference type="Pfam" id="PF02913">
    <property type="entry name" value="FAD-oxidase_C"/>
    <property type="match status" value="1"/>
</dbReference>
<dbReference type="PROSITE" id="PS00198">
    <property type="entry name" value="4FE4S_FER_1"/>
    <property type="match status" value="1"/>
</dbReference>
<name>A0A482YAC7_9EURY</name>
<dbReference type="SUPFAM" id="SSF46548">
    <property type="entry name" value="alpha-helical ferredoxin"/>
    <property type="match status" value="1"/>
</dbReference>
<dbReference type="Proteomes" id="UP000291097">
    <property type="component" value="Unassembled WGS sequence"/>
</dbReference>